<name>A0A430FAJ4_9BIFI</name>
<dbReference type="Proteomes" id="UP000288052">
    <property type="component" value="Unassembled WGS sequence"/>
</dbReference>
<accession>A0A430FAJ4</accession>
<protein>
    <submittedName>
        <fullName evidence="1">Uncharacterized protein</fullName>
    </submittedName>
</protein>
<evidence type="ECO:0000313" key="1">
    <source>
        <dbReference type="EMBL" id="RSX49846.1"/>
    </source>
</evidence>
<organism evidence="1 2">
    <name type="scientific">Bifidobacterium castoris</name>
    <dbReference type="NCBI Taxonomy" id="2306972"/>
    <lineage>
        <taxon>Bacteria</taxon>
        <taxon>Bacillati</taxon>
        <taxon>Actinomycetota</taxon>
        <taxon>Actinomycetes</taxon>
        <taxon>Bifidobacteriales</taxon>
        <taxon>Bifidobacteriaceae</taxon>
        <taxon>Bifidobacterium</taxon>
    </lineage>
</organism>
<evidence type="ECO:0000313" key="2">
    <source>
        <dbReference type="Proteomes" id="UP000288052"/>
    </source>
</evidence>
<gene>
    <name evidence="1" type="ORF">D2E22_0307</name>
</gene>
<comment type="caution">
    <text evidence="1">The sequence shown here is derived from an EMBL/GenBank/DDBJ whole genome shotgun (WGS) entry which is preliminary data.</text>
</comment>
<dbReference type="OrthoDB" id="3242769at2"/>
<reference evidence="1 2" key="1">
    <citation type="submission" date="2018-09" db="EMBL/GenBank/DDBJ databases">
        <title>Characterization of the phylogenetic diversity of five novel species belonging to the genus Bifidobacterium.</title>
        <authorList>
            <person name="Lugli G.A."/>
            <person name="Duranti S."/>
            <person name="Milani C."/>
        </authorList>
    </citation>
    <scope>NUCLEOTIDE SEQUENCE [LARGE SCALE GENOMIC DNA]</scope>
    <source>
        <strain evidence="1 2">2020B</strain>
    </source>
</reference>
<dbReference type="RefSeq" id="WP_126031352.1">
    <property type="nucleotide sequence ID" value="NZ_QXGI01000001.1"/>
</dbReference>
<proteinExistence type="predicted"/>
<dbReference type="EMBL" id="QXGI01000001">
    <property type="protein sequence ID" value="RSX49846.1"/>
    <property type="molecule type" value="Genomic_DNA"/>
</dbReference>
<sequence length="299" mass="33648">MSVRSLDREGRDRLDRAVAAIDWDEDACRFGSPERMRVAAWAADSGLVEGEMRRLFPDPEQRAVMCEFTGPRIMEKIVGVAVVTNPNLWNPGNLWDPRRATSFCGWLRRTATAVARANPARVLHGRTRPVSAWDDEEGNNPIMDGAPRPMPVSGNVETAALFDREPDLRVMRPCDPAWSRRWARTARTDAAAMGVLRRRLVKDGYWHRSLDRLDTDVACALLLAPVPERRAMILPAAFPDGVWRDAAHAYWPTQTGRRHVAESYAAARAAVERVALCEGRFEWHVWTELGTAMARLLAD</sequence>
<keyword evidence="2" id="KW-1185">Reference proteome</keyword>
<dbReference type="AlphaFoldDB" id="A0A430FAJ4"/>